<name>L0RE69_9BACT</name>
<dbReference type="Pfam" id="PF00027">
    <property type="entry name" value="cNMP_binding"/>
    <property type="match status" value="1"/>
</dbReference>
<dbReference type="InterPro" id="IPR014710">
    <property type="entry name" value="RmlC-like_jellyroll"/>
</dbReference>
<dbReference type="eggNOG" id="COG0664">
    <property type="taxonomic scope" value="Bacteria"/>
</dbReference>
<accession>L0RE69</accession>
<keyword evidence="3" id="KW-1185">Reference proteome</keyword>
<dbReference type="GO" id="GO:0003700">
    <property type="term" value="F:DNA-binding transcription factor activity"/>
    <property type="evidence" value="ECO:0007669"/>
    <property type="project" value="TreeGrafter"/>
</dbReference>
<organism evidence="2 3">
    <name type="scientific">Maridesulfovibrio hydrothermalis AM13 = DSM 14728</name>
    <dbReference type="NCBI Taxonomy" id="1121451"/>
    <lineage>
        <taxon>Bacteria</taxon>
        <taxon>Pseudomonadati</taxon>
        <taxon>Thermodesulfobacteriota</taxon>
        <taxon>Desulfovibrionia</taxon>
        <taxon>Desulfovibrionales</taxon>
        <taxon>Desulfovibrionaceae</taxon>
        <taxon>Maridesulfovibrio</taxon>
    </lineage>
</organism>
<dbReference type="Proteomes" id="UP000010808">
    <property type="component" value="Chromosome"/>
</dbReference>
<evidence type="ECO:0000313" key="2">
    <source>
        <dbReference type="EMBL" id="CCO24475.1"/>
    </source>
</evidence>
<reference evidence="2 3" key="1">
    <citation type="submission" date="2012-10" db="EMBL/GenBank/DDBJ databases">
        <authorList>
            <person name="Genoscope - CEA"/>
        </authorList>
    </citation>
    <scope>NUCLEOTIDE SEQUENCE [LARGE SCALE GENOMIC DNA]</scope>
    <source>
        <strain evidence="3">AM13 / DSM 14728</strain>
    </source>
</reference>
<dbReference type="InterPro" id="IPR018490">
    <property type="entry name" value="cNMP-bd_dom_sf"/>
</dbReference>
<dbReference type="PANTHER" id="PTHR24567:SF74">
    <property type="entry name" value="HTH-TYPE TRANSCRIPTIONAL REGULATOR ARCR"/>
    <property type="match status" value="1"/>
</dbReference>
<feature type="domain" description="Cyclic nucleotide-binding" evidence="1">
    <location>
        <begin position="9"/>
        <end position="83"/>
    </location>
</feature>
<dbReference type="SUPFAM" id="SSF51206">
    <property type="entry name" value="cAMP-binding domain-like"/>
    <property type="match status" value="1"/>
</dbReference>
<dbReference type="AlphaFoldDB" id="L0RE69"/>
<sequence length="378" mass="42280">MSSNKPVSKTFYKGDVIFREGDKGNVAYMIQSGTVNIVKNIKGKQNVLATLGAGELFGEMAIITKSERVAGAEAASECSLLVLTARLILLLLKKSHPTVFHLTRILASRLANANRTISDNRSDNSWMTFCRFMHMKQRVIDSTPPDIRPIGLDFDVFCKELIDITNMPKSDITKFMKSAAGFNMLSTNRLANNTYVSITDPDNFLEIAESISGDINKFGGKVCLADYMDIDDFARMVESNPEMIYKKVGVGEFPEDICVLHKEATAKWAEKKGVQYFKESRRKRKSIDELEDVNDIVFVDIGTLKQAFRKIGYYKIGILLAIAEGDARKRIIMTLSKKIAGAIMKESRASEAIDQTEADDVEEELIDIIRDIKSSDIK</sequence>
<dbReference type="KEGG" id="dhy:DESAM_22208"/>
<dbReference type="OrthoDB" id="5505487at2"/>
<dbReference type="GO" id="GO:0005829">
    <property type="term" value="C:cytosol"/>
    <property type="evidence" value="ECO:0007669"/>
    <property type="project" value="TreeGrafter"/>
</dbReference>
<dbReference type="RefSeq" id="WP_015337075.1">
    <property type="nucleotide sequence ID" value="NC_020055.1"/>
</dbReference>
<dbReference type="STRING" id="1121451.DESAM_22208"/>
<proteinExistence type="predicted"/>
<dbReference type="CDD" id="cd00038">
    <property type="entry name" value="CAP_ED"/>
    <property type="match status" value="1"/>
</dbReference>
<evidence type="ECO:0000313" key="3">
    <source>
        <dbReference type="Proteomes" id="UP000010808"/>
    </source>
</evidence>
<dbReference type="HOGENOM" id="CLU_679212_0_0_7"/>
<dbReference type="Gene3D" id="2.60.120.10">
    <property type="entry name" value="Jelly Rolls"/>
    <property type="match status" value="1"/>
</dbReference>
<dbReference type="InterPro" id="IPR011002">
    <property type="entry name" value="FliG_a-hlx"/>
</dbReference>
<protein>
    <submittedName>
        <fullName evidence="2">Putative transcriptional regulator, Crp/Fnr family</fullName>
    </submittedName>
</protein>
<dbReference type="InterPro" id="IPR000595">
    <property type="entry name" value="cNMP-bd_dom"/>
</dbReference>
<dbReference type="Gene3D" id="1.10.220.30">
    <property type="match status" value="1"/>
</dbReference>
<dbReference type="PATRIC" id="fig|1121451.3.peg.2428"/>
<dbReference type="SUPFAM" id="SSF48029">
    <property type="entry name" value="FliG"/>
    <property type="match status" value="1"/>
</dbReference>
<dbReference type="SMART" id="SM00100">
    <property type="entry name" value="cNMP"/>
    <property type="match status" value="1"/>
</dbReference>
<gene>
    <name evidence="2" type="ORF">DESAM_22208</name>
</gene>
<dbReference type="EMBL" id="FO203522">
    <property type="protein sequence ID" value="CCO24475.1"/>
    <property type="molecule type" value="Genomic_DNA"/>
</dbReference>
<dbReference type="PROSITE" id="PS50042">
    <property type="entry name" value="CNMP_BINDING_3"/>
    <property type="match status" value="1"/>
</dbReference>
<evidence type="ECO:0000259" key="1">
    <source>
        <dbReference type="PROSITE" id="PS50042"/>
    </source>
</evidence>
<dbReference type="PANTHER" id="PTHR24567">
    <property type="entry name" value="CRP FAMILY TRANSCRIPTIONAL REGULATORY PROTEIN"/>
    <property type="match status" value="1"/>
</dbReference>
<dbReference type="InterPro" id="IPR050397">
    <property type="entry name" value="Env_Response_Regulators"/>
</dbReference>